<protein>
    <submittedName>
        <fullName evidence="2">Uncharacterized protein</fullName>
    </submittedName>
</protein>
<feature type="compositionally biased region" description="Basic and acidic residues" evidence="1">
    <location>
        <begin position="814"/>
        <end position="826"/>
    </location>
</feature>
<dbReference type="AlphaFoldDB" id="A0A3M0KMN9"/>
<feature type="region of interest" description="Disordered" evidence="1">
    <location>
        <begin position="600"/>
        <end position="826"/>
    </location>
</feature>
<dbReference type="EMBL" id="QRBI01000105">
    <property type="protein sequence ID" value="RMC14313.1"/>
    <property type="molecule type" value="Genomic_DNA"/>
</dbReference>
<organism evidence="2 3">
    <name type="scientific">Hirundo rustica rustica</name>
    <dbReference type="NCBI Taxonomy" id="333673"/>
    <lineage>
        <taxon>Eukaryota</taxon>
        <taxon>Metazoa</taxon>
        <taxon>Chordata</taxon>
        <taxon>Craniata</taxon>
        <taxon>Vertebrata</taxon>
        <taxon>Euteleostomi</taxon>
        <taxon>Archelosauria</taxon>
        <taxon>Archosauria</taxon>
        <taxon>Dinosauria</taxon>
        <taxon>Saurischia</taxon>
        <taxon>Theropoda</taxon>
        <taxon>Coelurosauria</taxon>
        <taxon>Aves</taxon>
        <taxon>Neognathae</taxon>
        <taxon>Neoaves</taxon>
        <taxon>Telluraves</taxon>
        <taxon>Australaves</taxon>
        <taxon>Passeriformes</taxon>
        <taxon>Sylvioidea</taxon>
        <taxon>Hirundinidae</taxon>
        <taxon>Hirundo</taxon>
    </lineage>
</organism>
<dbReference type="InterPro" id="IPR043244">
    <property type="entry name" value="BOD1L1"/>
</dbReference>
<dbReference type="PANTHER" id="PTHR47391">
    <property type="entry name" value="BIORIENTATION OF CHROMOSOMES IN CELL DIVISION 1 LIKE 1"/>
    <property type="match status" value="1"/>
</dbReference>
<keyword evidence="3" id="KW-1185">Reference proteome</keyword>
<feature type="compositionally biased region" description="Low complexity" evidence="1">
    <location>
        <begin position="618"/>
        <end position="632"/>
    </location>
</feature>
<dbReference type="STRING" id="333673.A0A3M0KMN9"/>
<evidence type="ECO:0000313" key="2">
    <source>
        <dbReference type="EMBL" id="RMC14313.1"/>
    </source>
</evidence>
<proteinExistence type="predicted"/>
<feature type="compositionally biased region" description="Basic residues" evidence="1">
    <location>
        <begin position="633"/>
        <end position="642"/>
    </location>
</feature>
<feature type="compositionally biased region" description="Polar residues" evidence="1">
    <location>
        <begin position="747"/>
        <end position="764"/>
    </location>
</feature>
<name>A0A3M0KMN9_HIRRU</name>
<evidence type="ECO:0000313" key="3">
    <source>
        <dbReference type="Proteomes" id="UP000269221"/>
    </source>
</evidence>
<comment type="caution">
    <text evidence="2">The sequence shown here is derived from an EMBL/GenBank/DDBJ whole genome shotgun (WGS) entry which is preliminary data.</text>
</comment>
<feature type="region of interest" description="Disordered" evidence="1">
    <location>
        <begin position="32"/>
        <end position="65"/>
    </location>
</feature>
<feature type="region of interest" description="Disordered" evidence="1">
    <location>
        <begin position="292"/>
        <end position="327"/>
    </location>
</feature>
<dbReference type="Proteomes" id="UP000269221">
    <property type="component" value="Unassembled WGS sequence"/>
</dbReference>
<gene>
    <name evidence="2" type="ORF">DUI87_09406</name>
</gene>
<sequence>MSSAAIEYDGQLPSVKIEETNENAVVSVDMEVYEVPMPSESSTGDDNGDDGSHPTASGKEEKDECAMISTSVVEEQVILMSNEVTEEVIQRISDTESKNETLMISTSTAECFEAPVSSVAMQDDNKLTASETEGRYEAAMITTSMTEECEIVLISAAPQAESQLIVAGDEGAILSPNASEECRVVETTGTADEQFGLTAFNADGKSKGSVIFVGKCGAPVLRVATDSEDQHTASNTEEKEEGPVITLSTMEECDSLFTFTVIEESQLAAESTEVKDKSEEIFNTDNQIECILSTPGPEKSGNSLLVTDRESKTHESGVRTEAAASHATVDSEITETDENAVNLMSVDEALCVEISTETAESPSPEAGEDDEHAEDVLHEDVTSELSSTISEAVRESEAVKNVNNELNSNMLLESDFSEIRTPLPKTQALSLVSANEVTVNTSHGEVTIETELGKKRDLTLLHVEKLHDSDDKTNLVKTDDTSIEVTFQKSNATFNSGNNAALPKLAEELESTLRTDKMENLATQITEEHRSRGIQCKSSETMDKEKCNQLIAQDVPKDDEQSQCSKMKPGNIKEVISGDAAEVSKEIDVTQTCLRTTVEEKDEFNIEQEMSEKKKQSLESNENSPEENQPVVVKRKRGRPRKYPLEAVQPGGTDISKKKETANEDEAEKAEMVVRKRGRKPKRSLLQSEETETLEPEKKRRKLTSSEDELKEQEEGEEEDGEEDDDAHSGATTRSATRLEAQRKQPSKPTTRATSKGSSPNSVSPRKRQKLAAKKRPPSDTKMNKSPPLTQLKVQPAKRKREDSPTVVRRKGQQKTEETPLKKAKR</sequence>
<feature type="compositionally biased region" description="Basic and acidic residues" evidence="1">
    <location>
        <begin position="307"/>
        <end position="318"/>
    </location>
</feature>
<dbReference type="PANTHER" id="PTHR47391:SF1">
    <property type="entry name" value="BIORIENTATION OF CHROMOSOMES IN CELL DIVISION 1 LIKE 1"/>
    <property type="match status" value="1"/>
</dbReference>
<reference evidence="2 3" key="1">
    <citation type="submission" date="2018-07" db="EMBL/GenBank/DDBJ databases">
        <title>A high quality draft genome assembly of the barn swallow (H. rustica rustica).</title>
        <authorList>
            <person name="Formenti G."/>
            <person name="Chiara M."/>
            <person name="Poveda L."/>
            <person name="Francoijs K.-J."/>
            <person name="Bonisoli-Alquati A."/>
            <person name="Canova L."/>
            <person name="Gianfranceschi L."/>
            <person name="Horner D.S."/>
            <person name="Saino N."/>
        </authorList>
    </citation>
    <scope>NUCLEOTIDE SEQUENCE [LARGE SCALE GENOMIC DNA]</scope>
    <source>
        <strain evidence="2">Chelidonia</strain>
        <tissue evidence="2">Blood</tissue>
    </source>
</reference>
<feature type="compositionally biased region" description="Acidic residues" evidence="1">
    <location>
        <begin position="706"/>
        <end position="726"/>
    </location>
</feature>
<accession>A0A3M0KMN9</accession>
<evidence type="ECO:0000256" key="1">
    <source>
        <dbReference type="SAM" id="MobiDB-lite"/>
    </source>
</evidence>
<dbReference type="OrthoDB" id="7605699at2759"/>
<feature type="compositionally biased region" description="Basic residues" evidence="1">
    <location>
        <begin position="765"/>
        <end position="776"/>
    </location>
</feature>